<keyword evidence="9" id="KW-0275">Fatty acid biosynthesis</keyword>
<comment type="similarity">
    <text evidence="2">Belongs to the fatty acid desaturase type 2 family.</text>
</comment>
<dbReference type="Proteomes" id="UP001601444">
    <property type="component" value="Unassembled WGS sequence"/>
</dbReference>
<dbReference type="EMBL" id="JBIAMX010000006">
    <property type="protein sequence ID" value="MFF0543594.1"/>
    <property type="molecule type" value="Genomic_DNA"/>
</dbReference>
<dbReference type="Pfam" id="PF03405">
    <property type="entry name" value="FA_desaturase_2"/>
    <property type="match status" value="1"/>
</dbReference>
<accession>A0ABW6PMF1</accession>
<keyword evidence="11" id="KW-1185">Reference proteome</keyword>
<evidence type="ECO:0000256" key="2">
    <source>
        <dbReference type="ARBA" id="ARBA00008749"/>
    </source>
</evidence>
<evidence type="ECO:0000256" key="9">
    <source>
        <dbReference type="ARBA" id="ARBA00023160"/>
    </source>
</evidence>
<organism evidence="10 11">
    <name type="scientific">Nocardia thailandica</name>
    <dbReference type="NCBI Taxonomy" id="257275"/>
    <lineage>
        <taxon>Bacteria</taxon>
        <taxon>Bacillati</taxon>
        <taxon>Actinomycetota</taxon>
        <taxon>Actinomycetes</taxon>
        <taxon>Mycobacteriales</taxon>
        <taxon>Nocardiaceae</taxon>
        <taxon>Nocardia</taxon>
    </lineage>
</organism>
<name>A0ABW6PMF1_9NOCA</name>
<dbReference type="InterPro" id="IPR012348">
    <property type="entry name" value="RNR-like"/>
</dbReference>
<gene>
    <name evidence="10" type="ORF">ACFYTF_12240</name>
</gene>
<sequence>MSATPDFAATLLPADEITAAVDGFLAASPATRSWDVETGVDWDDADAGLLTEGQRSAVQFVTLIEDHLPGYFDVYHRWFPVDDSVDLPVFEHNRELYHFTVRWAVEEDTHARALARYQLASGMAERSALRTELAIEGRKPFDLPYAHPVQFFAYALVQEKATQMYYQQLREVVGDPALAGLLTRLSRDEARHFSFMAEVVTRYLRVHGDAVVDPIRDVVAGFRMPLSDTLRGYWRWALKIADVADYDHTAAYEHLIKVIDRAVDARSDRVGELVDFVGQCRALR</sequence>
<proteinExistence type="inferred from homology"/>
<keyword evidence="5" id="KW-0276">Fatty acid metabolism</keyword>
<evidence type="ECO:0000256" key="3">
    <source>
        <dbReference type="ARBA" id="ARBA00022516"/>
    </source>
</evidence>
<evidence type="ECO:0000256" key="1">
    <source>
        <dbReference type="ARBA" id="ARBA00001954"/>
    </source>
</evidence>
<evidence type="ECO:0000256" key="6">
    <source>
        <dbReference type="ARBA" id="ARBA00023002"/>
    </source>
</evidence>
<dbReference type="RefSeq" id="WP_387700221.1">
    <property type="nucleotide sequence ID" value="NZ_JBIAMX010000006.1"/>
</dbReference>
<evidence type="ECO:0000256" key="5">
    <source>
        <dbReference type="ARBA" id="ARBA00022832"/>
    </source>
</evidence>
<evidence type="ECO:0000313" key="11">
    <source>
        <dbReference type="Proteomes" id="UP001601444"/>
    </source>
</evidence>
<reference evidence="10 11" key="1">
    <citation type="submission" date="2024-10" db="EMBL/GenBank/DDBJ databases">
        <title>The Natural Products Discovery Center: Release of the First 8490 Sequenced Strains for Exploring Actinobacteria Biosynthetic Diversity.</title>
        <authorList>
            <person name="Kalkreuter E."/>
            <person name="Kautsar S.A."/>
            <person name="Yang D."/>
            <person name="Bader C.D."/>
            <person name="Teijaro C.N."/>
            <person name="Fluegel L."/>
            <person name="Davis C.M."/>
            <person name="Simpson J.R."/>
            <person name="Lauterbach L."/>
            <person name="Steele A.D."/>
            <person name="Gui C."/>
            <person name="Meng S."/>
            <person name="Li G."/>
            <person name="Viehrig K."/>
            <person name="Ye F."/>
            <person name="Su P."/>
            <person name="Kiefer A.F."/>
            <person name="Nichols A."/>
            <person name="Cepeda A.J."/>
            <person name="Yan W."/>
            <person name="Fan B."/>
            <person name="Jiang Y."/>
            <person name="Adhikari A."/>
            <person name="Zheng C.-J."/>
            <person name="Schuster L."/>
            <person name="Cowan T.M."/>
            <person name="Smanski M.J."/>
            <person name="Chevrette M.G."/>
            <person name="De Carvalho L.P.S."/>
            <person name="Shen B."/>
        </authorList>
    </citation>
    <scope>NUCLEOTIDE SEQUENCE [LARGE SCALE GENOMIC DNA]</scope>
    <source>
        <strain evidence="10 11">NPDC004045</strain>
    </source>
</reference>
<dbReference type="Gene3D" id="1.10.620.20">
    <property type="entry name" value="Ribonucleotide Reductase, subunit A"/>
    <property type="match status" value="1"/>
</dbReference>
<dbReference type="EC" id="1.14.19.2" evidence="10"/>
<dbReference type="InterPro" id="IPR009078">
    <property type="entry name" value="Ferritin-like_SF"/>
</dbReference>
<keyword evidence="7" id="KW-0408">Iron</keyword>
<evidence type="ECO:0000313" key="10">
    <source>
        <dbReference type="EMBL" id="MFF0543594.1"/>
    </source>
</evidence>
<evidence type="ECO:0000256" key="8">
    <source>
        <dbReference type="ARBA" id="ARBA00023098"/>
    </source>
</evidence>
<keyword evidence="3" id="KW-0444">Lipid biosynthesis</keyword>
<comment type="caution">
    <text evidence="10">The sequence shown here is derived from an EMBL/GenBank/DDBJ whole genome shotgun (WGS) entry which is preliminary data.</text>
</comment>
<evidence type="ECO:0000256" key="4">
    <source>
        <dbReference type="ARBA" id="ARBA00022723"/>
    </source>
</evidence>
<protein>
    <submittedName>
        <fullName evidence="10">Acyl-ACP desaturase</fullName>
        <ecNumber evidence="10">1.14.19.2</ecNumber>
    </submittedName>
</protein>
<comment type="cofactor">
    <cofactor evidence="1">
        <name>Fe(2+)</name>
        <dbReference type="ChEBI" id="CHEBI:29033"/>
    </cofactor>
</comment>
<keyword evidence="8" id="KW-0443">Lipid metabolism</keyword>
<dbReference type="GO" id="GO:0045300">
    <property type="term" value="F:stearoyl-[ACP] desaturase activity"/>
    <property type="evidence" value="ECO:0007669"/>
    <property type="project" value="UniProtKB-EC"/>
</dbReference>
<keyword evidence="6 10" id="KW-0560">Oxidoreductase</keyword>
<keyword evidence="4" id="KW-0479">Metal-binding</keyword>
<evidence type="ECO:0000256" key="7">
    <source>
        <dbReference type="ARBA" id="ARBA00023004"/>
    </source>
</evidence>
<dbReference type="InterPro" id="IPR005067">
    <property type="entry name" value="Fatty_acid_desaturase-2"/>
</dbReference>
<dbReference type="SUPFAM" id="SSF47240">
    <property type="entry name" value="Ferritin-like"/>
    <property type="match status" value="1"/>
</dbReference>